<evidence type="ECO:0000313" key="2">
    <source>
        <dbReference type="EMBL" id="KAK1014209.1"/>
    </source>
</evidence>
<name>A0AAN6L0I8_9PEZI</name>
<feature type="region of interest" description="Disordered" evidence="1">
    <location>
        <begin position="1"/>
        <end position="38"/>
    </location>
</feature>
<dbReference type="EMBL" id="JAUJLE010000004">
    <property type="protein sequence ID" value="KAK1014209.1"/>
    <property type="molecule type" value="Genomic_DNA"/>
</dbReference>
<dbReference type="AlphaFoldDB" id="A0AAN6L0I8"/>
<keyword evidence="3" id="KW-1185">Reference proteome</keyword>
<feature type="compositionally biased region" description="Pro residues" evidence="1">
    <location>
        <begin position="1"/>
        <end position="12"/>
    </location>
</feature>
<gene>
    <name evidence="2" type="ORF">LTR91_001072</name>
</gene>
<organism evidence="2 3">
    <name type="scientific">Friedmanniomyces endolithicus</name>
    <dbReference type="NCBI Taxonomy" id="329885"/>
    <lineage>
        <taxon>Eukaryota</taxon>
        <taxon>Fungi</taxon>
        <taxon>Dikarya</taxon>
        <taxon>Ascomycota</taxon>
        <taxon>Pezizomycotina</taxon>
        <taxon>Dothideomycetes</taxon>
        <taxon>Dothideomycetidae</taxon>
        <taxon>Mycosphaerellales</taxon>
        <taxon>Teratosphaeriaceae</taxon>
        <taxon>Friedmanniomyces</taxon>
    </lineage>
</organism>
<dbReference type="InterPro" id="IPR038765">
    <property type="entry name" value="Papain-like_cys_pep_sf"/>
</dbReference>
<sequence length="178" mass="19854">MADPAQPTPYPVIPIRIVPEPAQDASATPDTASGKRDADDTFYDAWDNFLAIQPKRAKTASRMARMVEAEKQAVDETPGDGLQVRERAAKSWQEAAEECKGKVKAIVEECKRLNRKYVDYQFDLEAGPYPLQDLGGVYPQAIMRSDGSVEPPPWVKRVEDIFDKPQFYVDGATPTDVH</sequence>
<accession>A0AAN6L0I8</accession>
<evidence type="ECO:0000256" key="1">
    <source>
        <dbReference type="SAM" id="MobiDB-lite"/>
    </source>
</evidence>
<dbReference type="SUPFAM" id="SSF54001">
    <property type="entry name" value="Cysteine proteinases"/>
    <property type="match status" value="1"/>
</dbReference>
<protein>
    <submittedName>
        <fullName evidence="2">Uncharacterized protein</fullName>
    </submittedName>
</protein>
<proteinExistence type="predicted"/>
<dbReference type="Proteomes" id="UP001175353">
    <property type="component" value="Unassembled WGS sequence"/>
</dbReference>
<evidence type="ECO:0000313" key="3">
    <source>
        <dbReference type="Proteomes" id="UP001175353"/>
    </source>
</evidence>
<reference evidence="2" key="1">
    <citation type="submission" date="2023-06" db="EMBL/GenBank/DDBJ databases">
        <title>Black Yeasts Isolated from many extreme environments.</title>
        <authorList>
            <person name="Coleine C."/>
            <person name="Stajich J.E."/>
            <person name="Selbmann L."/>
        </authorList>
    </citation>
    <scope>NUCLEOTIDE SEQUENCE</scope>
    <source>
        <strain evidence="2">CCFEE 5200</strain>
    </source>
</reference>
<comment type="caution">
    <text evidence="2">The sequence shown here is derived from an EMBL/GenBank/DDBJ whole genome shotgun (WGS) entry which is preliminary data.</text>
</comment>